<dbReference type="WBParaSite" id="jg8316">
    <property type="protein sequence ID" value="jg8316"/>
    <property type="gene ID" value="jg8316"/>
</dbReference>
<dbReference type="AlphaFoldDB" id="A0A915EQL0"/>
<accession>A0A915EQL0</accession>
<proteinExistence type="predicted"/>
<keyword evidence="2" id="KW-1185">Reference proteome</keyword>
<dbReference type="Pfam" id="PF03531">
    <property type="entry name" value="SSrecog"/>
    <property type="match status" value="1"/>
</dbReference>
<name>A0A915EQL0_9BILA</name>
<dbReference type="Proteomes" id="UP000887574">
    <property type="component" value="Unplaced"/>
</dbReference>
<dbReference type="InterPro" id="IPR038167">
    <property type="entry name" value="SSRP1_sf"/>
</dbReference>
<organism evidence="2 3">
    <name type="scientific">Ditylenchus dipsaci</name>
    <dbReference type="NCBI Taxonomy" id="166011"/>
    <lineage>
        <taxon>Eukaryota</taxon>
        <taxon>Metazoa</taxon>
        <taxon>Ecdysozoa</taxon>
        <taxon>Nematoda</taxon>
        <taxon>Chromadorea</taxon>
        <taxon>Rhabditida</taxon>
        <taxon>Tylenchina</taxon>
        <taxon>Tylenchomorpha</taxon>
        <taxon>Sphaerularioidea</taxon>
        <taxon>Anguinidae</taxon>
        <taxon>Anguininae</taxon>
        <taxon>Ditylenchus</taxon>
    </lineage>
</organism>
<protein>
    <submittedName>
        <fullName evidence="3">SSRP1 dimerization domain-containing protein</fullName>
    </submittedName>
</protein>
<dbReference type="InterPro" id="IPR024954">
    <property type="entry name" value="SSRP1_DD"/>
</dbReference>
<feature type="domain" description="SSRP1 dimerization" evidence="1">
    <location>
        <begin position="1"/>
        <end position="51"/>
    </location>
</feature>
<reference evidence="3" key="1">
    <citation type="submission" date="2022-11" db="UniProtKB">
        <authorList>
            <consortium name="WormBaseParasite"/>
        </authorList>
    </citation>
    <scope>IDENTIFICATION</scope>
</reference>
<dbReference type="Gene3D" id="2.30.29.220">
    <property type="entry name" value="Structure-specific recognition protein (SSRP1)"/>
    <property type="match status" value="1"/>
</dbReference>
<evidence type="ECO:0000259" key="1">
    <source>
        <dbReference type="Pfam" id="PF03531"/>
    </source>
</evidence>
<evidence type="ECO:0000313" key="2">
    <source>
        <dbReference type="Proteomes" id="UP000887574"/>
    </source>
</evidence>
<evidence type="ECO:0000313" key="3">
    <source>
        <dbReference type="WBParaSite" id="jg8316"/>
    </source>
</evidence>
<sequence>MIFEIDEQPVFIVSITSVTRCDVNDTEAVIEFDSNEDDAVQLSEMRFFIPNDPDNANEDVDIHDVILFAF</sequence>